<sequence>MTTIVRGTVDIWVWPLKHERQYLDDRIDPDQNPASARQSHSRGGAPRYGLDHDAGDVTDICAKLAGLLLIPSRRRIGSFRAFGVSLLGRNGTFCRWHFNHGISRRY</sequence>
<gene>
    <name evidence="2" type="primary">m154.3</name>
</gene>
<feature type="region of interest" description="Disordered" evidence="1">
    <location>
        <begin position="25"/>
        <end position="50"/>
    </location>
</feature>
<organismHost>
    <name type="scientific">Mus musculus</name>
    <name type="common">Mouse</name>
    <dbReference type="NCBI Taxonomy" id="10090"/>
</organismHost>
<organism evidence="2 3">
    <name type="scientific">Murid herpesvirus 1 (strain K181)</name>
    <name type="common">MuHV-1</name>
    <name type="synonym">Mouse cytomegalovirus</name>
    <dbReference type="NCBI Taxonomy" id="69156"/>
    <lineage>
        <taxon>Viruses</taxon>
        <taxon>Duplodnaviria</taxon>
        <taxon>Heunggongvirae</taxon>
        <taxon>Peploviricota</taxon>
        <taxon>Herviviricetes</taxon>
        <taxon>Herpesvirales</taxon>
        <taxon>Orthoherpesviridae</taxon>
        <taxon>Betaherpesvirinae</taxon>
        <taxon>Muromegalovirus</taxon>
        <taxon>Muromegalovirus muridbeta1</taxon>
        <taxon>Murid herpesvirus 1</taxon>
    </lineage>
</organism>
<reference evidence="2 3" key="1">
    <citation type="journal article" date="2005" name="J. Virol.">
        <title>Use of a murine cytomegalovirus K181-derived bacterial artificial chromosome as a vaccine vector for immunocontraception.</title>
        <authorList>
            <person name="Redwood A.J."/>
            <person name="Messerle M."/>
            <person name="Harvey N.L."/>
            <person name="Hardy C.M."/>
            <person name="Kozinowski U.H."/>
            <person name="Lawson M.A."/>
            <person name="Shellam G.R."/>
        </authorList>
    </citation>
    <scope>NUCLEOTIDE SEQUENCE [LARGE SCALE GENOMIC DNA]</scope>
    <source>
        <strain evidence="2">K181</strain>
    </source>
</reference>
<dbReference type="Proteomes" id="UP000158680">
    <property type="component" value="Segment"/>
</dbReference>
<reference evidence="2 3" key="2">
    <citation type="journal article" date="2008" name="J. Virol.">
        <title>Laboratory strains of murine cytomegalovirus are genetically similar to but phenotypically distinct from wild strains of virus.</title>
        <authorList>
            <person name="Smith L.M."/>
            <person name="McWhorter A.R."/>
            <person name="Masters L.L."/>
            <person name="Shellam G.R."/>
            <person name="Redwood A.J."/>
        </authorList>
    </citation>
    <scope>NUCLEOTIDE SEQUENCE [LARGE SCALE GENOMIC DNA]</scope>
    <source>
        <strain evidence="2">K181</strain>
    </source>
</reference>
<evidence type="ECO:0000313" key="3">
    <source>
        <dbReference type="Proteomes" id="UP000158680"/>
    </source>
</evidence>
<proteinExistence type="predicted"/>
<evidence type="ECO:0000256" key="1">
    <source>
        <dbReference type="SAM" id="MobiDB-lite"/>
    </source>
</evidence>
<name>A8E1S1_MUHVK</name>
<accession>A8E1S1</accession>
<evidence type="ECO:0000313" key="2">
    <source>
        <dbReference type="EMBL" id="CAP08192.1"/>
    </source>
</evidence>
<protein>
    <submittedName>
        <fullName evidence="2">M154.3 protein</fullName>
    </submittedName>
</protein>
<dbReference type="EMBL" id="AM886412">
    <property type="protein sequence ID" value="CAP08192.1"/>
    <property type="molecule type" value="Genomic_DNA"/>
</dbReference>